<evidence type="ECO:0000256" key="1">
    <source>
        <dbReference type="ARBA" id="ARBA00022670"/>
    </source>
</evidence>
<comment type="cofactor">
    <cofactor evidence="6">
        <name>Zn(2+)</name>
        <dbReference type="ChEBI" id="CHEBI:29105"/>
    </cofactor>
    <text evidence="6">Binds 1 zinc ion.</text>
</comment>
<keyword evidence="2 6" id="KW-0479">Metal-binding</keyword>
<reference evidence="8 9" key="1">
    <citation type="submission" date="2018-03" db="EMBL/GenBank/DDBJ databases">
        <title>Cross-interface Injection: A General Nanoliter Liquid Handling Method Applied to Single Cells Genome Amplification Automated Nanoliter Liquid Handling Applied to Single Cell Multiple Displacement Amplification.</title>
        <authorList>
            <person name="Yun J."/>
            <person name="Xu P."/>
            <person name="Xu J."/>
            <person name="Dai X."/>
            <person name="Wang Y."/>
            <person name="Zheng X."/>
            <person name="Cao C."/>
            <person name="Yi Q."/>
            <person name="Zhu Y."/>
            <person name="Wang L."/>
            <person name="Dong Z."/>
            <person name="Huang Y."/>
            <person name="Huang L."/>
            <person name="Du W."/>
        </authorList>
    </citation>
    <scope>NUCLEOTIDE SEQUENCE [LARGE SCALE GENOMIC DNA]</scope>
    <source>
        <strain evidence="8 9">Z-D1-2</strain>
    </source>
</reference>
<dbReference type="GO" id="GO:0004222">
    <property type="term" value="F:metalloendopeptidase activity"/>
    <property type="evidence" value="ECO:0007669"/>
    <property type="project" value="InterPro"/>
</dbReference>
<evidence type="ECO:0000259" key="7">
    <source>
        <dbReference type="Pfam" id="PF01432"/>
    </source>
</evidence>
<comment type="similarity">
    <text evidence="6">Belongs to the peptidase M3 family.</text>
</comment>
<comment type="caution">
    <text evidence="8">The sequence shown here is derived from an EMBL/GenBank/DDBJ whole genome shotgun (WGS) entry which is preliminary data.</text>
</comment>
<dbReference type="GO" id="GO:0046872">
    <property type="term" value="F:metal ion binding"/>
    <property type="evidence" value="ECO:0007669"/>
    <property type="project" value="UniProtKB-UniRule"/>
</dbReference>
<evidence type="ECO:0000256" key="5">
    <source>
        <dbReference type="ARBA" id="ARBA00023049"/>
    </source>
</evidence>
<evidence type="ECO:0000256" key="3">
    <source>
        <dbReference type="ARBA" id="ARBA00022801"/>
    </source>
</evidence>
<organism evidence="8 9">
    <name type="scientific">Marivirga lumbricoides</name>
    <dbReference type="NCBI Taxonomy" id="1046115"/>
    <lineage>
        <taxon>Bacteria</taxon>
        <taxon>Pseudomonadati</taxon>
        <taxon>Bacteroidota</taxon>
        <taxon>Cytophagia</taxon>
        <taxon>Cytophagales</taxon>
        <taxon>Marivirgaceae</taxon>
        <taxon>Marivirga</taxon>
    </lineage>
</organism>
<accession>A0A2T4D343</accession>
<dbReference type="Gene3D" id="1.10.1370.30">
    <property type="match status" value="1"/>
</dbReference>
<feature type="domain" description="Peptidase M3A/M3B catalytic" evidence="7">
    <location>
        <begin position="8"/>
        <end position="75"/>
    </location>
</feature>
<dbReference type="AlphaFoldDB" id="A0A2T4D343"/>
<dbReference type="EMBL" id="PYVU01000783">
    <property type="protein sequence ID" value="PTB88227.1"/>
    <property type="molecule type" value="Genomic_DNA"/>
</dbReference>
<dbReference type="InterPro" id="IPR001567">
    <property type="entry name" value="Pept_M3A_M3B_dom"/>
</dbReference>
<dbReference type="GO" id="GO:0006508">
    <property type="term" value="P:proteolysis"/>
    <property type="evidence" value="ECO:0007669"/>
    <property type="project" value="UniProtKB-KW"/>
</dbReference>
<keyword evidence="5 6" id="KW-0482">Metalloprotease</keyword>
<protein>
    <submittedName>
        <fullName evidence="8">M3 family oligoendopeptidase</fullName>
    </submittedName>
</protein>
<evidence type="ECO:0000313" key="8">
    <source>
        <dbReference type="EMBL" id="PTB88227.1"/>
    </source>
</evidence>
<dbReference type="Pfam" id="PF01432">
    <property type="entry name" value="Peptidase_M3"/>
    <property type="match status" value="1"/>
</dbReference>
<dbReference type="Proteomes" id="UP000240608">
    <property type="component" value="Unassembled WGS sequence"/>
</dbReference>
<keyword evidence="4 6" id="KW-0862">Zinc</keyword>
<dbReference type="SUPFAM" id="SSF55486">
    <property type="entry name" value="Metalloproteases ('zincins'), catalytic domain"/>
    <property type="match status" value="1"/>
</dbReference>
<proteinExistence type="inferred from homology"/>
<sequence length="101" mass="11758">DSITDWSGLEVNKSKLWQKQLHLYEVPFYYIEYGMAQLGAIAVWRNFKNDPAKGLQSYMNALKLGYTHSIPEIYAADIKFDFSTSNIKTLMNFVKEELEKI</sequence>
<evidence type="ECO:0000256" key="2">
    <source>
        <dbReference type="ARBA" id="ARBA00022723"/>
    </source>
</evidence>
<evidence type="ECO:0000256" key="6">
    <source>
        <dbReference type="RuleBase" id="RU003435"/>
    </source>
</evidence>
<gene>
    <name evidence="8" type="ORF">C9994_17965</name>
</gene>
<evidence type="ECO:0000256" key="4">
    <source>
        <dbReference type="ARBA" id="ARBA00022833"/>
    </source>
</evidence>
<keyword evidence="3 6" id="KW-0378">Hydrolase</keyword>
<name>A0A2T4D343_9BACT</name>
<feature type="non-terminal residue" evidence="8">
    <location>
        <position position="1"/>
    </location>
</feature>
<evidence type="ECO:0000313" key="9">
    <source>
        <dbReference type="Proteomes" id="UP000240608"/>
    </source>
</evidence>
<keyword evidence="1 6" id="KW-0645">Protease</keyword>